<evidence type="ECO:0000256" key="3">
    <source>
        <dbReference type="ARBA" id="ARBA00023273"/>
    </source>
</evidence>
<dbReference type="EnsemblProtists" id="EOD23858">
    <property type="protein sequence ID" value="EOD23858"/>
    <property type="gene ID" value="EMIHUDRAFT_239006"/>
</dbReference>
<dbReference type="STRING" id="2903.R1CLM5"/>
<evidence type="ECO:0000313" key="6">
    <source>
        <dbReference type="Proteomes" id="UP000013827"/>
    </source>
</evidence>
<feature type="coiled-coil region" evidence="4">
    <location>
        <begin position="87"/>
        <end position="147"/>
    </location>
</feature>
<keyword evidence="3" id="KW-0966">Cell projection</keyword>
<protein>
    <recommendedName>
        <fullName evidence="7">Trichohyalin-plectin-homology domain-containing protein</fullName>
    </recommendedName>
</protein>
<evidence type="ECO:0000313" key="5">
    <source>
        <dbReference type="EnsemblProtists" id="EOD23858"/>
    </source>
</evidence>
<evidence type="ECO:0008006" key="7">
    <source>
        <dbReference type="Google" id="ProtNLM"/>
    </source>
</evidence>
<dbReference type="GO" id="GO:0005929">
    <property type="term" value="C:cilium"/>
    <property type="evidence" value="ECO:0007669"/>
    <property type="project" value="UniProtKB-SubCell"/>
</dbReference>
<keyword evidence="4" id="KW-0175">Coiled coil</keyword>
<sequence length="234" mass="27080">MWWGGGGGVGVKDCRKTARTNRFMVRLPPDYLILKRREQEDARRVYEDHGREQSKVGATTAFEVRTDAALGARRLNERYNRLRQQDAAALEGRRRRLAELLAAEQAEQAAALEALEETPEQRKEKMVARAEELRERREAEKQAFVKEQYERQWRLSCDPLRARDSKLIQKATNEARAYQLGEKLRALELEEAEERAFDKLQRQVRDSYAELGAYAAARQSLLSESEAREKAEEA</sequence>
<keyword evidence="6" id="KW-1185">Reference proteome</keyword>
<reference evidence="5" key="2">
    <citation type="submission" date="2024-10" db="UniProtKB">
        <authorList>
            <consortium name="EnsemblProtists"/>
        </authorList>
    </citation>
    <scope>IDENTIFICATION</scope>
</reference>
<evidence type="ECO:0000256" key="1">
    <source>
        <dbReference type="ARBA" id="ARBA00004138"/>
    </source>
</evidence>
<organism evidence="5 6">
    <name type="scientific">Emiliania huxleyi (strain CCMP1516)</name>
    <dbReference type="NCBI Taxonomy" id="280463"/>
    <lineage>
        <taxon>Eukaryota</taxon>
        <taxon>Haptista</taxon>
        <taxon>Haptophyta</taxon>
        <taxon>Prymnesiophyceae</taxon>
        <taxon>Isochrysidales</taxon>
        <taxon>Noelaerhabdaceae</taxon>
        <taxon>Emiliania</taxon>
    </lineage>
</organism>
<name>A0A0D3JK23_EMIH1</name>
<dbReference type="AlphaFoldDB" id="A0A0D3JK23"/>
<evidence type="ECO:0000256" key="4">
    <source>
        <dbReference type="SAM" id="Coils"/>
    </source>
</evidence>
<dbReference type="PANTHER" id="PTHR31183">
    <property type="entry name" value="TRICHOPLEIN KERATIN FILAMENT-BINDING PROTEIN FAMILY MEMBER"/>
    <property type="match status" value="1"/>
</dbReference>
<dbReference type="KEGG" id="ehx:EMIHUDRAFT_239006"/>
<dbReference type="PaxDb" id="2903-EOD23858"/>
<dbReference type="GeneID" id="17269402"/>
<dbReference type="InterPro" id="IPR043596">
    <property type="entry name" value="CFAP53/TCHP"/>
</dbReference>
<reference evidence="6" key="1">
    <citation type="journal article" date="2013" name="Nature">
        <title>Pan genome of the phytoplankton Emiliania underpins its global distribution.</title>
        <authorList>
            <person name="Read B.A."/>
            <person name="Kegel J."/>
            <person name="Klute M.J."/>
            <person name="Kuo A."/>
            <person name="Lefebvre S.C."/>
            <person name="Maumus F."/>
            <person name="Mayer C."/>
            <person name="Miller J."/>
            <person name="Monier A."/>
            <person name="Salamov A."/>
            <person name="Young J."/>
            <person name="Aguilar M."/>
            <person name="Claverie J.M."/>
            <person name="Frickenhaus S."/>
            <person name="Gonzalez K."/>
            <person name="Herman E.K."/>
            <person name="Lin Y.C."/>
            <person name="Napier J."/>
            <person name="Ogata H."/>
            <person name="Sarno A.F."/>
            <person name="Shmutz J."/>
            <person name="Schroeder D."/>
            <person name="de Vargas C."/>
            <person name="Verret F."/>
            <person name="von Dassow P."/>
            <person name="Valentin K."/>
            <person name="Van de Peer Y."/>
            <person name="Wheeler G."/>
            <person name="Dacks J.B."/>
            <person name="Delwiche C.F."/>
            <person name="Dyhrman S.T."/>
            <person name="Glockner G."/>
            <person name="John U."/>
            <person name="Richards T."/>
            <person name="Worden A.Z."/>
            <person name="Zhang X."/>
            <person name="Grigoriev I.V."/>
            <person name="Allen A.E."/>
            <person name="Bidle K."/>
            <person name="Borodovsky M."/>
            <person name="Bowler C."/>
            <person name="Brownlee C."/>
            <person name="Cock J.M."/>
            <person name="Elias M."/>
            <person name="Gladyshev V.N."/>
            <person name="Groth M."/>
            <person name="Guda C."/>
            <person name="Hadaegh A."/>
            <person name="Iglesias-Rodriguez M.D."/>
            <person name="Jenkins J."/>
            <person name="Jones B.M."/>
            <person name="Lawson T."/>
            <person name="Leese F."/>
            <person name="Lindquist E."/>
            <person name="Lobanov A."/>
            <person name="Lomsadze A."/>
            <person name="Malik S.B."/>
            <person name="Marsh M.E."/>
            <person name="Mackinder L."/>
            <person name="Mock T."/>
            <person name="Mueller-Roeber B."/>
            <person name="Pagarete A."/>
            <person name="Parker M."/>
            <person name="Probert I."/>
            <person name="Quesneville H."/>
            <person name="Raines C."/>
            <person name="Rensing S.A."/>
            <person name="Riano-Pachon D.M."/>
            <person name="Richier S."/>
            <person name="Rokitta S."/>
            <person name="Shiraiwa Y."/>
            <person name="Soanes D.M."/>
            <person name="van der Giezen M."/>
            <person name="Wahlund T.M."/>
            <person name="Williams B."/>
            <person name="Wilson W."/>
            <person name="Wolfe G."/>
            <person name="Wurch L.L."/>
        </authorList>
    </citation>
    <scope>NUCLEOTIDE SEQUENCE</scope>
</reference>
<accession>A0A0D3JK23</accession>
<dbReference type="RefSeq" id="XP_005776287.1">
    <property type="nucleotide sequence ID" value="XM_005776230.1"/>
</dbReference>
<evidence type="ECO:0000256" key="2">
    <source>
        <dbReference type="ARBA" id="ARBA00023069"/>
    </source>
</evidence>
<dbReference type="PANTHER" id="PTHR31183:SF1">
    <property type="entry name" value="CILIA- AND FLAGELLA-ASSOCIATED PROTEIN 53"/>
    <property type="match status" value="1"/>
</dbReference>
<dbReference type="HOGENOM" id="CLU_1100198_0_0_1"/>
<keyword evidence="2" id="KW-0969">Cilium</keyword>
<dbReference type="Proteomes" id="UP000013827">
    <property type="component" value="Unassembled WGS sequence"/>
</dbReference>
<proteinExistence type="predicted"/>
<comment type="subcellular location">
    <subcellularLocation>
        <location evidence="1">Cell projection</location>
        <location evidence="1">Cilium</location>
    </subcellularLocation>
</comment>